<feature type="compositionally biased region" description="Acidic residues" evidence="1">
    <location>
        <begin position="27"/>
        <end position="56"/>
    </location>
</feature>
<gene>
    <name evidence="2" type="ORF">PPSIR1_37844</name>
</gene>
<dbReference type="Proteomes" id="UP000005801">
    <property type="component" value="Unassembled WGS sequence"/>
</dbReference>
<organism evidence="2 3">
    <name type="scientific">Plesiocystis pacifica SIR-1</name>
    <dbReference type="NCBI Taxonomy" id="391625"/>
    <lineage>
        <taxon>Bacteria</taxon>
        <taxon>Pseudomonadati</taxon>
        <taxon>Myxococcota</taxon>
        <taxon>Polyangia</taxon>
        <taxon>Nannocystales</taxon>
        <taxon>Nannocystaceae</taxon>
        <taxon>Plesiocystis</taxon>
    </lineage>
</organism>
<dbReference type="RefSeq" id="WP_006973403.1">
    <property type="nucleotide sequence ID" value="NZ_ABCS01000046.1"/>
</dbReference>
<feature type="region of interest" description="Disordered" evidence="1">
    <location>
        <begin position="1"/>
        <end position="68"/>
    </location>
</feature>
<evidence type="ECO:0000313" key="2">
    <source>
        <dbReference type="EMBL" id="EDM77402.1"/>
    </source>
</evidence>
<dbReference type="AlphaFoldDB" id="A6G9K8"/>
<evidence type="ECO:0000313" key="3">
    <source>
        <dbReference type="Proteomes" id="UP000005801"/>
    </source>
</evidence>
<keyword evidence="3" id="KW-1185">Reference proteome</keyword>
<comment type="caution">
    <text evidence="2">The sequence shown here is derived from an EMBL/GenBank/DDBJ whole genome shotgun (WGS) entry which is preliminary data.</text>
</comment>
<name>A6G9K8_9BACT</name>
<accession>A6G9K8</accession>
<reference evidence="2 3" key="1">
    <citation type="submission" date="2007-06" db="EMBL/GenBank/DDBJ databases">
        <authorList>
            <person name="Shimkets L."/>
            <person name="Ferriera S."/>
            <person name="Johnson J."/>
            <person name="Kravitz S."/>
            <person name="Beeson K."/>
            <person name="Sutton G."/>
            <person name="Rogers Y.-H."/>
            <person name="Friedman R."/>
            <person name="Frazier M."/>
            <person name="Venter J.C."/>
        </authorList>
    </citation>
    <scope>NUCLEOTIDE SEQUENCE [LARGE SCALE GENOMIC DNA]</scope>
    <source>
        <strain evidence="2 3">SIR-1</strain>
    </source>
</reference>
<evidence type="ECO:0000256" key="1">
    <source>
        <dbReference type="SAM" id="MobiDB-lite"/>
    </source>
</evidence>
<protein>
    <submittedName>
        <fullName evidence="2">Uncharacterized protein</fullName>
    </submittedName>
</protein>
<dbReference type="STRING" id="391625.PPSIR1_37844"/>
<dbReference type="EMBL" id="ABCS01000046">
    <property type="protein sequence ID" value="EDM77402.1"/>
    <property type="molecule type" value="Genomic_DNA"/>
</dbReference>
<sequence>MAVFACEPAEPTTPPSEGTDAPAEAAPEPEPEMAEPEPEVEPEPEAAPEPEPEPEVSEVNLPSLSRDGFEARNLHCELETPTRNAERYITAGLVKRDADLDACAPKGAAVEVQWEYVSGNAASVEVSASSGGVANCVSTTMTKVGAGVSARCSAVLLLGDQAAAQAEFDAR</sequence>
<proteinExistence type="predicted"/>